<dbReference type="AlphaFoldDB" id="A0A1T4LRW9"/>
<proteinExistence type="predicted"/>
<gene>
    <name evidence="1" type="ORF">SAMN02745118_01226</name>
</gene>
<evidence type="ECO:0000313" key="1">
    <source>
        <dbReference type="EMBL" id="SJZ57470.1"/>
    </source>
</evidence>
<name>A0A1T4LRW9_9FIRM</name>
<accession>A0A1T4LRW9</accession>
<sequence length="39" mass="4763">MKEKTGSIKEKDNKDLQKRLKKFKSYPVQDSIEWMENFD</sequence>
<reference evidence="2" key="1">
    <citation type="submission" date="2017-02" db="EMBL/GenBank/DDBJ databases">
        <authorList>
            <person name="Varghese N."/>
            <person name="Submissions S."/>
        </authorList>
    </citation>
    <scope>NUCLEOTIDE SEQUENCE [LARGE SCALE GENOMIC DNA]</scope>
    <source>
        <strain evidence="2">ATCC BAA-73</strain>
    </source>
</reference>
<protein>
    <submittedName>
        <fullName evidence="1">Uncharacterized protein</fullName>
    </submittedName>
</protein>
<dbReference type="EMBL" id="FUWM01000009">
    <property type="protein sequence ID" value="SJZ57470.1"/>
    <property type="molecule type" value="Genomic_DNA"/>
</dbReference>
<dbReference type="Proteomes" id="UP000190625">
    <property type="component" value="Unassembled WGS sequence"/>
</dbReference>
<organism evidence="1 2">
    <name type="scientific">Selenihalanaerobacter shriftii</name>
    <dbReference type="NCBI Taxonomy" id="142842"/>
    <lineage>
        <taxon>Bacteria</taxon>
        <taxon>Bacillati</taxon>
        <taxon>Bacillota</taxon>
        <taxon>Clostridia</taxon>
        <taxon>Halanaerobiales</taxon>
        <taxon>Halobacteroidaceae</taxon>
        <taxon>Selenihalanaerobacter</taxon>
    </lineage>
</organism>
<evidence type="ECO:0000313" key="2">
    <source>
        <dbReference type="Proteomes" id="UP000190625"/>
    </source>
</evidence>
<keyword evidence="2" id="KW-1185">Reference proteome</keyword>